<keyword evidence="1" id="KW-0732">Signal</keyword>
<evidence type="ECO:0000313" key="3">
    <source>
        <dbReference type="Proteomes" id="UP000777935"/>
    </source>
</evidence>
<evidence type="ECO:0000313" key="2">
    <source>
        <dbReference type="EMBL" id="NSX56190.1"/>
    </source>
</evidence>
<name>A0ABX2IUF6_9RHOB</name>
<accession>A0ABX2IUF6</accession>
<dbReference type="EMBL" id="JABUFE010000010">
    <property type="protein sequence ID" value="NSX56190.1"/>
    <property type="molecule type" value="Genomic_DNA"/>
</dbReference>
<gene>
    <name evidence="2" type="ORF">HRQ87_15450</name>
</gene>
<keyword evidence="3" id="KW-1185">Reference proteome</keyword>
<sequence>MSVKSIFSKVSLPLAMVVMLCSAQSAFAGSAKIQLRSNDGTTILVGDLIDFSNGAFTIRTDLGDILIPKHLVTCKGEACPIAPGVRFNIDA</sequence>
<organism evidence="2 3">
    <name type="scientific">Parasulfitobacter algicola</name>
    <dbReference type="NCBI Taxonomy" id="2614809"/>
    <lineage>
        <taxon>Bacteria</taxon>
        <taxon>Pseudomonadati</taxon>
        <taxon>Pseudomonadota</taxon>
        <taxon>Alphaproteobacteria</taxon>
        <taxon>Rhodobacterales</taxon>
        <taxon>Roseobacteraceae</taxon>
        <taxon>Parasulfitobacter</taxon>
    </lineage>
</organism>
<feature type="chain" id="PRO_5045657863" evidence="1">
    <location>
        <begin position="29"/>
        <end position="91"/>
    </location>
</feature>
<feature type="signal peptide" evidence="1">
    <location>
        <begin position="1"/>
        <end position="28"/>
    </location>
</feature>
<protein>
    <submittedName>
        <fullName evidence="2">Uncharacterized protein</fullName>
    </submittedName>
</protein>
<comment type="caution">
    <text evidence="2">The sequence shown here is derived from an EMBL/GenBank/DDBJ whole genome shotgun (WGS) entry which is preliminary data.</text>
</comment>
<proteinExistence type="predicted"/>
<evidence type="ECO:0000256" key="1">
    <source>
        <dbReference type="SAM" id="SignalP"/>
    </source>
</evidence>
<dbReference type="Proteomes" id="UP000777935">
    <property type="component" value="Unassembled WGS sequence"/>
</dbReference>
<dbReference type="RefSeq" id="WP_174139342.1">
    <property type="nucleotide sequence ID" value="NZ_JABUFE010000010.1"/>
</dbReference>
<reference evidence="2 3" key="1">
    <citation type="submission" date="2020-06" db="EMBL/GenBank/DDBJ databases">
        <title>Sulfitobacter algicola sp. nov., isolated from green algae.</title>
        <authorList>
            <person name="Wang C."/>
        </authorList>
    </citation>
    <scope>NUCLEOTIDE SEQUENCE [LARGE SCALE GENOMIC DNA]</scope>
    <source>
        <strain evidence="2 3">1151</strain>
    </source>
</reference>